<dbReference type="InterPro" id="IPR029033">
    <property type="entry name" value="His_PPase_superfam"/>
</dbReference>
<proteinExistence type="predicted"/>
<dbReference type="InterPro" id="IPR013078">
    <property type="entry name" value="His_Pase_superF_clade-1"/>
</dbReference>
<dbReference type="Gene3D" id="3.40.50.1240">
    <property type="entry name" value="Phosphoglycerate mutase-like"/>
    <property type="match status" value="1"/>
</dbReference>
<keyword evidence="2" id="KW-1185">Reference proteome</keyword>
<reference evidence="1 2" key="1">
    <citation type="submission" date="2022-06" db="EMBL/GenBank/DDBJ databases">
        <title>Genomic Encyclopedia of Archaeal and Bacterial Type Strains, Phase II (KMG-II): from individual species to whole genera.</title>
        <authorList>
            <person name="Goeker M."/>
        </authorList>
    </citation>
    <scope>NUCLEOTIDE SEQUENCE [LARGE SCALE GENOMIC DNA]</scope>
    <source>
        <strain evidence="1 2">DSM 45037</strain>
    </source>
</reference>
<dbReference type="Pfam" id="PF00300">
    <property type="entry name" value="His_Phos_1"/>
    <property type="match status" value="1"/>
</dbReference>
<name>A0ABT1GZA4_9NOCA</name>
<evidence type="ECO:0000313" key="1">
    <source>
        <dbReference type="EMBL" id="MCP2160325.1"/>
    </source>
</evidence>
<dbReference type="Proteomes" id="UP001205740">
    <property type="component" value="Unassembled WGS sequence"/>
</dbReference>
<organism evidence="1 2">
    <name type="scientific">Williamsia serinedens</name>
    <dbReference type="NCBI Taxonomy" id="391736"/>
    <lineage>
        <taxon>Bacteria</taxon>
        <taxon>Bacillati</taxon>
        <taxon>Actinomycetota</taxon>
        <taxon>Actinomycetes</taxon>
        <taxon>Mycobacteriales</taxon>
        <taxon>Nocardiaceae</taxon>
        <taxon>Williamsia</taxon>
    </lineage>
</organism>
<sequence>MRVDDALRSIDLGSWVGRRPEEIPPAELHAWFTDPHAAPHGGESVAAFLGRVRTRLGDLPPAPEGVVVVAKPVVQAAVALHRDVGAAGFFGVDIPPASTWTVDISIRG</sequence>
<dbReference type="EMBL" id="JAMTCG010000003">
    <property type="protein sequence ID" value="MCP2160325.1"/>
    <property type="molecule type" value="Genomic_DNA"/>
</dbReference>
<accession>A0ABT1GZA4</accession>
<evidence type="ECO:0000313" key="2">
    <source>
        <dbReference type="Proteomes" id="UP001205740"/>
    </source>
</evidence>
<dbReference type="SUPFAM" id="SSF53254">
    <property type="entry name" value="Phosphoglycerate mutase-like"/>
    <property type="match status" value="1"/>
</dbReference>
<comment type="caution">
    <text evidence="1">The sequence shown here is derived from an EMBL/GenBank/DDBJ whole genome shotgun (WGS) entry which is preliminary data.</text>
</comment>
<gene>
    <name evidence="1" type="ORF">LX12_001512</name>
</gene>
<protein>
    <submittedName>
        <fullName evidence="1">Histidine phosphatase superfamily (Branch 1)</fullName>
    </submittedName>
</protein>